<dbReference type="PANTHER" id="PTHR30290:SF9">
    <property type="entry name" value="OLIGOPEPTIDE-BINDING PROTEIN APPA"/>
    <property type="match status" value="1"/>
</dbReference>
<dbReference type="GO" id="GO:0042597">
    <property type="term" value="C:periplasmic space"/>
    <property type="evidence" value="ECO:0007669"/>
    <property type="project" value="UniProtKB-ARBA"/>
</dbReference>
<dbReference type="PIRSF" id="PIRSF002741">
    <property type="entry name" value="MppA"/>
    <property type="match status" value="1"/>
</dbReference>
<dbReference type="InterPro" id="IPR000914">
    <property type="entry name" value="SBP_5_dom"/>
</dbReference>
<dbReference type="Pfam" id="PF00496">
    <property type="entry name" value="SBP_bac_5"/>
    <property type="match status" value="1"/>
</dbReference>
<dbReference type="Proteomes" id="UP000611762">
    <property type="component" value="Unassembled WGS sequence"/>
</dbReference>
<dbReference type="Gene3D" id="3.90.76.10">
    <property type="entry name" value="Dipeptide-binding Protein, Domain 1"/>
    <property type="match status" value="1"/>
</dbReference>
<gene>
    <name evidence="6" type="ORF">H8698_06225</name>
</gene>
<dbReference type="GO" id="GO:1904680">
    <property type="term" value="F:peptide transmembrane transporter activity"/>
    <property type="evidence" value="ECO:0007669"/>
    <property type="project" value="TreeGrafter"/>
</dbReference>
<keyword evidence="2" id="KW-0813">Transport</keyword>
<organism evidence="6 7">
    <name type="scientific">Congzhengia minquanensis</name>
    <dbReference type="NCBI Taxonomy" id="2763657"/>
    <lineage>
        <taxon>Bacteria</taxon>
        <taxon>Bacillati</taxon>
        <taxon>Bacillota</taxon>
        <taxon>Clostridia</taxon>
        <taxon>Eubacteriales</taxon>
        <taxon>Oscillospiraceae</taxon>
        <taxon>Congzhengia</taxon>
    </lineage>
</organism>
<comment type="similarity">
    <text evidence="1">Belongs to the bacterial solute-binding protein 5 family.</text>
</comment>
<dbReference type="GO" id="GO:0043190">
    <property type="term" value="C:ATP-binding cassette (ABC) transporter complex"/>
    <property type="evidence" value="ECO:0007669"/>
    <property type="project" value="InterPro"/>
</dbReference>
<feature type="chain" id="PRO_5037863130" evidence="4">
    <location>
        <begin position="28"/>
        <end position="534"/>
    </location>
</feature>
<dbReference type="SUPFAM" id="SSF53850">
    <property type="entry name" value="Periplasmic binding protein-like II"/>
    <property type="match status" value="1"/>
</dbReference>
<sequence length="534" mass="58130">MKRIVTAICVLLLAVPLACSCAQNNSAGTGAGEGRNSTEAAAKAEAWVDNDILDLCIYNTDTLNPLTTSVKHNAEVLSFMYDSLYTAQSDFSAAANLAENASVSPDGLTYTVQIRSGVQFSNGETLTANDVAASINTIIASNGYYKNRLTMIKGAAAKGNRVEIYLKKPTANLNVLLDFPIMPKGGKEEHAKSENNDVLSSVIPGSGIYQLSEYQLNKEIRLKVNRSHHSGTLPYIETVVIHMAADRETAVSMLENSRIDMLTGYAADIETYTPRKKLNYKTYNGCRFVFLGMNTKEKEANTPKVRSAVSAAIHREDILSAGNVNAVISSLPVHPGDYLYSSDTDLYGINQSGAGGLLAAEGWADTDSNGILDKTVLSKKYELSFELLVSADSPTKTLIAESVRKSLSALGINIKIRSLPYAAYQSKISSGDYELFLGESELLPNFDFDDILTLSKLSQTDSALSDEIKDAQNATDSMTQKENYSQILSLYSAQRPVAGLYFKNEVLLCDERIKAENILTLNPYKSVHTWSITD</sequence>
<accession>A0A926DM78</accession>
<dbReference type="PANTHER" id="PTHR30290">
    <property type="entry name" value="PERIPLASMIC BINDING COMPONENT OF ABC TRANSPORTER"/>
    <property type="match status" value="1"/>
</dbReference>
<evidence type="ECO:0000259" key="5">
    <source>
        <dbReference type="Pfam" id="PF00496"/>
    </source>
</evidence>
<evidence type="ECO:0000256" key="3">
    <source>
        <dbReference type="ARBA" id="ARBA00022729"/>
    </source>
</evidence>
<evidence type="ECO:0000256" key="1">
    <source>
        <dbReference type="ARBA" id="ARBA00005695"/>
    </source>
</evidence>
<keyword evidence="7" id="KW-1185">Reference proteome</keyword>
<dbReference type="CDD" id="cd00995">
    <property type="entry name" value="PBP2_NikA_DppA_OppA_like"/>
    <property type="match status" value="1"/>
</dbReference>
<protein>
    <submittedName>
        <fullName evidence="6">ABC transporter substrate-binding protein</fullName>
    </submittedName>
</protein>
<dbReference type="GO" id="GO:0015833">
    <property type="term" value="P:peptide transport"/>
    <property type="evidence" value="ECO:0007669"/>
    <property type="project" value="TreeGrafter"/>
</dbReference>
<evidence type="ECO:0000256" key="2">
    <source>
        <dbReference type="ARBA" id="ARBA00022448"/>
    </source>
</evidence>
<dbReference type="Gene3D" id="3.10.105.10">
    <property type="entry name" value="Dipeptide-binding Protein, Domain 3"/>
    <property type="match status" value="1"/>
</dbReference>
<dbReference type="InterPro" id="IPR039424">
    <property type="entry name" value="SBP_5"/>
</dbReference>
<keyword evidence="3 4" id="KW-0732">Signal</keyword>
<dbReference type="InterPro" id="IPR030678">
    <property type="entry name" value="Peptide/Ni-bd"/>
</dbReference>
<comment type="caution">
    <text evidence="6">The sequence shown here is derived from an EMBL/GenBank/DDBJ whole genome shotgun (WGS) entry which is preliminary data.</text>
</comment>
<proteinExistence type="inferred from homology"/>
<feature type="domain" description="Solute-binding protein family 5" evidence="5">
    <location>
        <begin position="96"/>
        <end position="438"/>
    </location>
</feature>
<dbReference type="RefSeq" id="WP_249311740.1">
    <property type="nucleotide sequence ID" value="NZ_JACRSU010000002.1"/>
</dbReference>
<name>A0A926DM78_9FIRM</name>
<dbReference type="Gene3D" id="3.40.190.10">
    <property type="entry name" value="Periplasmic binding protein-like II"/>
    <property type="match status" value="1"/>
</dbReference>
<dbReference type="AlphaFoldDB" id="A0A926DM78"/>
<dbReference type="EMBL" id="JACRSU010000002">
    <property type="protein sequence ID" value="MBC8540568.1"/>
    <property type="molecule type" value="Genomic_DNA"/>
</dbReference>
<dbReference type="PROSITE" id="PS51257">
    <property type="entry name" value="PROKAR_LIPOPROTEIN"/>
    <property type="match status" value="1"/>
</dbReference>
<evidence type="ECO:0000313" key="6">
    <source>
        <dbReference type="EMBL" id="MBC8540568.1"/>
    </source>
</evidence>
<feature type="signal peptide" evidence="4">
    <location>
        <begin position="1"/>
        <end position="27"/>
    </location>
</feature>
<reference evidence="6" key="1">
    <citation type="submission" date="2020-08" db="EMBL/GenBank/DDBJ databases">
        <title>Genome public.</title>
        <authorList>
            <person name="Liu C."/>
            <person name="Sun Q."/>
        </authorList>
    </citation>
    <scope>NUCLEOTIDE SEQUENCE</scope>
    <source>
        <strain evidence="6">H8</strain>
    </source>
</reference>
<evidence type="ECO:0000313" key="7">
    <source>
        <dbReference type="Proteomes" id="UP000611762"/>
    </source>
</evidence>
<evidence type="ECO:0000256" key="4">
    <source>
        <dbReference type="SAM" id="SignalP"/>
    </source>
</evidence>